<dbReference type="GO" id="GO:0005886">
    <property type="term" value="C:plasma membrane"/>
    <property type="evidence" value="ECO:0007669"/>
    <property type="project" value="UniProtKB-SubCell"/>
</dbReference>
<evidence type="ECO:0000256" key="6">
    <source>
        <dbReference type="ARBA" id="ARBA00022989"/>
    </source>
</evidence>
<dbReference type="Proteomes" id="UP000192266">
    <property type="component" value="Unassembled WGS sequence"/>
</dbReference>
<feature type="transmembrane region" description="Helical" evidence="8">
    <location>
        <begin position="150"/>
        <end position="173"/>
    </location>
</feature>
<dbReference type="FunFam" id="1.10.3470.10:FF:000001">
    <property type="entry name" value="Vitamin B12 ABC transporter permease BtuC"/>
    <property type="match status" value="1"/>
</dbReference>
<dbReference type="Gene3D" id="1.10.3470.10">
    <property type="entry name" value="ABC transporter involved in vitamin B12 uptake, BtuC"/>
    <property type="match status" value="1"/>
</dbReference>
<dbReference type="CDD" id="cd06550">
    <property type="entry name" value="TM_ABC_iron-siderophores_like"/>
    <property type="match status" value="1"/>
</dbReference>
<dbReference type="Pfam" id="PF01032">
    <property type="entry name" value="FecCD"/>
    <property type="match status" value="1"/>
</dbReference>
<dbReference type="PANTHER" id="PTHR30472:SF67">
    <property type="entry name" value="PERMEASE OF ABC TRANSPORTER-RELATED"/>
    <property type="match status" value="1"/>
</dbReference>
<feature type="transmembrane region" description="Helical" evidence="8">
    <location>
        <begin position="61"/>
        <end position="78"/>
    </location>
</feature>
<dbReference type="EMBL" id="FWWW01000076">
    <property type="protein sequence ID" value="SMB97807.1"/>
    <property type="molecule type" value="Genomic_DNA"/>
</dbReference>
<feature type="transmembrane region" description="Helical" evidence="8">
    <location>
        <begin position="308"/>
        <end position="328"/>
    </location>
</feature>
<reference evidence="9 10" key="1">
    <citation type="submission" date="2017-04" db="EMBL/GenBank/DDBJ databases">
        <authorList>
            <person name="Afonso C.L."/>
            <person name="Miller P.J."/>
            <person name="Scott M.A."/>
            <person name="Spackman E."/>
            <person name="Goraichik I."/>
            <person name="Dimitrov K.M."/>
            <person name="Suarez D.L."/>
            <person name="Swayne D.E."/>
        </authorList>
    </citation>
    <scope>NUCLEOTIDE SEQUENCE [LARGE SCALE GENOMIC DNA]</scope>
    <source>
        <strain evidence="9 10">DSM 11622</strain>
    </source>
</reference>
<feature type="transmembrane region" description="Helical" evidence="8">
    <location>
        <begin position="115"/>
        <end position="138"/>
    </location>
</feature>
<keyword evidence="4" id="KW-1003">Cell membrane</keyword>
<accession>A0A1W1VWR1</accession>
<evidence type="ECO:0000256" key="5">
    <source>
        <dbReference type="ARBA" id="ARBA00022692"/>
    </source>
</evidence>
<dbReference type="InterPro" id="IPR037294">
    <property type="entry name" value="ABC_BtuC-like"/>
</dbReference>
<protein>
    <submittedName>
        <fullName evidence="9">Transport system permease protein</fullName>
    </submittedName>
</protein>
<dbReference type="RefSeq" id="WP_084446615.1">
    <property type="nucleotide sequence ID" value="NZ_FWWW01000076.1"/>
</dbReference>
<dbReference type="OrthoDB" id="9811721at2"/>
<comment type="subcellular location">
    <subcellularLocation>
        <location evidence="1">Cell membrane</location>
        <topology evidence="1">Multi-pass membrane protein</topology>
    </subcellularLocation>
</comment>
<gene>
    <name evidence="9" type="ORF">SAMN00120144_1627</name>
</gene>
<evidence type="ECO:0000313" key="10">
    <source>
        <dbReference type="Proteomes" id="UP000192266"/>
    </source>
</evidence>
<keyword evidence="5 8" id="KW-0812">Transmembrane</keyword>
<evidence type="ECO:0000256" key="8">
    <source>
        <dbReference type="SAM" id="Phobius"/>
    </source>
</evidence>
<feature type="transmembrane region" description="Helical" evidence="8">
    <location>
        <begin position="240"/>
        <end position="267"/>
    </location>
</feature>
<dbReference type="SUPFAM" id="SSF81345">
    <property type="entry name" value="ABC transporter involved in vitamin B12 uptake, BtuC"/>
    <property type="match status" value="1"/>
</dbReference>
<dbReference type="AlphaFoldDB" id="A0A1W1VWR1"/>
<organism evidence="9 10">
    <name type="scientific">Hymenobacter roseosalivarius DSM 11622</name>
    <dbReference type="NCBI Taxonomy" id="645990"/>
    <lineage>
        <taxon>Bacteria</taxon>
        <taxon>Pseudomonadati</taxon>
        <taxon>Bacteroidota</taxon>
        <taxon>Cytophagia</taxon>
        <taxon>Cytophagales</taxon>
        <taxon>Hymenobacteraceae</taxon>
        <taxon>Hymenobacter</taxon>
    </lineage>
</organism>
<proteinExistence type="inferred from homology"/>
<dbReference type="GO" id="GO:0022857">
    <property type="term" value="F:transmembrane transporter activity"/>
    <property type="evidence" value="ECO:0007669"/>
    <property type="project" value="InterPro"/>
</dbReference>
<evidence type="ECO:0000256" key="7">
    <source>
        <dbReference type="ARBA" id="ARBA00023136"/>
    </source>
</evidence>
<keyword evidence="7 8" id="KW-0472">Membrane</keyword>
<keyword evidence="3" id="KW-0813">Transport</keyword>
<feature type="transmembrane region" description="Helical" evidence="8">
    <location>
        <begin position="273"/>
        <end position="296"/>
    </location>
</feature>
<dbReference type="GO" id="GO:0033214">
    <property type="term" value="P:siderophore-iron import into cell"/>
    <property type="evidence" value="ECO:0007669"/>
    <property type="project" value="TreeGrafter"/>
</dbReference>
<sequence>MSRRVGPWLLASLMLTIFLLVIGLRVGSFETDYAIIWRALSHYDPTDPVQLVLVQLRLPRLLLALLAGAGLAFSGYLMQAMVNNALADPYLLGTASGASLGAILCFAFLDTLVLGGFYLPPLAALAGALLTTIVVVTLGTQQGQLRPAQLLLAGVAVGALTAAIGSLVTFLAATDAKLSTVIFWAMGSFERAGWNLLPYPAVAVGGALALFTFLQKDLNVLLLGEERAQALGLNVTRLRWILILTASGLTGCVVALCGPIGFVGLMIPHLTRWLLGVTGRANLLFCALLGGNFMLACDLLARLLYPPAGLPVGLVTALFGVPFFVYLLRKKRVAL</sequence>
<comment type="similarity">
    <text evidence="2">Belongs to the binding-protein-dependent transport system permease family. FecCD subfamily.</text>
</comment>
<name>A0A1W1VWR1_9BACT</name>
<dbReference type="PANTHER" id="PTHR30472">
    <property type="entry name" value="FERRIC ENTEROBACTIN TRANSPORT SYSTEM PERMEASE PROTEIN"/>
    <property type="match status" value="1"/>
</dbReference>
<keyword evidence="10" id="KW-1185">Reference proteome</keyword>
<evidence type="ECO:0000256" key="2">
    <source>
        <dbReference type="ARBA" id="ARBA00007935"/>
    </source>
</evidence>
<evidence type="ECO:0000256" key="4">
    <source>
        <dbReference type="ARBA" id="ARBA00022475"/>
    </source>
</evidence>
<feature type="transmembrane region" description="Helical" evidence="8">
    <location>
        <begin position="193"/>
        <end position="214"/>
    </location>
</feature>
<evidence type="ECO:0000256" key="3">
    <source>
        <dbReference type="ARBA" id="ARBA00022448"/>
    </source>
</evidence>
<keyword evidence="6 8" id="KW-1133">Transmembrane helix</keyword>
<evidence type="ECO:0000313" key="9">
    <source>
        <dbReference type="EMBL" id="SMB97807.1"/>
    </source>
</evidence>
<feature type="transmembrane region" description="Helical" evidence="8">
    <location>
        <begin position="90"/>
        <end position="109"/>
    </location>
</feature>
<dbReference type="InterPro" id="IPR000522">
    <property type="entry name" value="ABC_transptr_permease_BtuC"/>
</dbReference>
<evidence type="ECO:0000256" key="1">
    <source>
        <dbReference type="ARBA" id="ARBA00004651"/>
    </source>
</evidence>
<dbReference type="STRING" id="645990.SAMN00120144_1627"/>